<keyword evidence="4" id="KW-1185">Reference proteome</keyword>
<dbReference type="PANTHER" id="PTHR43591:SF24">
    <property type="entry name" value="2-METHOXY-6-POLYPRENYL-1,4-BENZOQUINOL METHYLASE, MITOCHONDRIAL"/>
    <property type="match status" value="1"/>
</dbReference>
<dbReference type="Gene3D" id="3.40.50.150">
    <property type="entry name" value="Vaccinia Virus protein VP39"/>
    <property type="match status" value="1"/>
</dbReference>
<dbReference type="AlphaFoldDB" id="A0AAV9HX20"/>
<dbReference type="InterPro" id="IPR029063">
    <property type="entry name" value="SAM-dependent_MTases_sf"/>
</dbReference>
<dbReference type="InterPro" id="IPR041698">
    <property type="entry name" value="Methyltransf_25"/>
</dbReference>
<dbReference type="EMBL" id="MU864940">
    <property type="protein sequence ID" value="KAK4465377.1"/>
    <property type="molecule type" value="Genomic_DNA"/>
</dbReference>
<evidence type="ECO:0000259" key="2">
    <source>
        <dbReference type="Pfam" id="PF13649"/>
    </source>
</evidence>
<reference evidence="3" key="1">
    <citation type="journal article" date="2023" name="Mol. Phylogenet. Evol.">
        <title>Genome-scale phylogeny and comparative genomics of the fungal order Sordariales.</title>
        <authorList>
            <person name="Hensen N."/>
            <person name="Bonometti L."/>
            <person name="Westerberg I."/>
            <person name="Brannstrom I.O."/>
            <person name="Guillou S."/>
            <person name="Cros-Aarteil S."/>
            <person name="Calhoun S."/>
            <person name="Haridas S."/>
            <person name="Kuo A."/>
            <person name="Mondo S."/>
            <person name="Pangilinan J."/>
            <person name="Riley R."/>
            <person name="LaButti K."/>
            <person name="Andreopoulos B."/>
            <person name="Lipzen A."/>
            <person name="Chen C."/>
            <person name="Yan M."/>
            <person name="Daum C."/>
            <person name="Ng V."/>
            <person name="Clum A."/>
            <person name="Steindorff A."/>
            <person name="Ohm R.A."/>
            <person name="Martin F."/>
            <person name="Silar P."/>
            <person name="Natvig D.O."/>
            <person name="Lalanne C."/>
            <person name="Gautier V."/>
            <person name="Ament-Velasquez S.L."/>
            <person name="Kruys A."/>
            <person name="Hutchinson M.I."/>
            <person name="Powell A.J."/>
            <person name="Barry K."/>
            <person name="Miller A.N."/>
            <person name="Grigoriev I.V."/>
            <person name="Debuchy R."/>
            <person name="Gladieux P."/>
            <person name="Hiltunen Thoren M."/>
            <person name="Johannesson H."/>
        </authorList>
    </citation>
    <scope>NUCLEOTIDE SEQUENCE</scope>
    <source>
        <strain evidence="3">PSN324</strain>
    </source>
</reference>
<sequence length="296" mass="33341">MTQLYSLPASNKTDESARLEFQHRIAVVDADGALHLCPLPSPLDRVADIGAGTGVWAREFAALHPEAKITCLDLTAPADFKARAPPNTEFVIANIQEPWPFPAEHRLDFIHGAQILINVPDPKAVLARAYESLRPGGAIEFREFIGFPGPKSVQQGGEIPLICEWGKRFNDGANMLNGCDHRYAAKLPNDIEEAGFVDVHVVESSFPLGGWVMDGVEEGSKDHERMAKMDAMQIELFRNTAFDLSKAMFEKAYGWSEDETKDLVRRMFEEVDREDFKERKAWWGFRIVWARKPEDK</sequence>
<feature type="domain" description="Methyltransferase" evidence="2">
    <location>
        <begin position="46"/>
        <end position="137"/>
    </location>
</feature>
<reference evidence="3" key="2">
    <citation type="submission" date="2023-06" db="EMBL/GenBank/DDBJ databases">
        <authorList>
            <consortium name="Lawrence Berkeley National Laboratory"/>
            <person name="Mondo S.J."/>
            <person name="Hensen N."/>
            <person name="Bonometti L."/>
            <person name="Westerberg I."/>
            <person name="Brannstrom I.O."/>
            <person name="Guillou S."/>
            <person name="Cros-Aarteil S."/>
            <person name="Calhoun S."/>
            <person name="Haridas S."/>
            <person name="Kuo A."/>
            <person name="Pangilinan J."/>
            <person name="Riley R."/>
            <person name="Labutti K."/>
            <person name="Andreopoulos B."/>
            <person name="Lipzen A."/>
            <person name="Chen C."/>
            <person name="Yanf M."/>
            <person name="Daum C."/>
            <person name="Ng V."/>
            <person name="Clum A."/>
            <person name="Steindorff A."/>
            <person name="Ohm R."/>
            <person name="Martin F."/>
            <person name="Silar P."/>
            <person name="Natvig D."/>
            <person name="Lalanne C."/>
            <person name="Gautier V."/>
            <person name="Ament-Velasquez S.L."/>
            <person name="Kruys A."/>
            <person name="Hutchinson M.I."/>
            <person name="Powell A.J."/>
            <person name="Barry K."/>
            <person name="Miller A.N."/>
            <person name="Grigoriev I.V."/>
            <person name="Debuchy R."/>
            <person name="Gladieux P."/>
            <person name="Thoren M.H."/>
            <person name="Johannesson H."/>
        </authorList>
    </citation>
    <scope>NUCLEOTIDE SEQUENCE</scope>
    <source>
        <strain evidence="3">PSN324</strain>
    </source>
</reference>
<evidence type="ECO:0000256" key="1">
    <source>
        <dbReference type="ARBA" id="ARBA00038158"/>
    </source>
</evidence>
<keyword evidence="3" id="KW-0808">Transferase</keyword>
<dbReference type="GO" id="GO:0032259">
    <property type="term" value="P:methylation"/>
    <property type="evidence" value="ECO:0007669"/>
    <property type="project" value="UniProtKB-KW"/>
</dbReference>
<evidence type="ECO:0000313" key="4">
    <source>
        <dbReference type="Proteomes" id="UP001321749"/>
    </source>
</evidence>
<name>A0AAV9HX20_9PEZI</name>
<dbReference type="CDD" id="cd02440">
    <property type="entry name" value="AdoMet_MTases"/>
    <property type="match status" value="1"/>
</dbReference>
<keyword evidence="3" id="KW-0489">Methyltransferase</keyword>
<protein>
    <submittedName>
        <fullName evidence="3">S-adenosyl-L-methionine-dependent methyltransferase</fullName>
    </submittedName>
</protein>
<dbReference type="GO" id="GO:0008168">
    <property type="term" value="F:methyltransferase activity"/>
    <property type="evidence" value="ECO:0007669"/>
    <property type="project" value="UniProtKB-KW"/>
</dbReference>
<dbReference type="SUPFAM" id="SSF53335">
    <property type="entry name" value="S-adenosyl-L-methionine-dependent methyltransferases"/>
    <property type="match status" value="1"/>
</dbReference>
<proteinExistence type="inferred from homology"/>
<accession>A0AAV9HX20</accession>
<dbReference type="Proteomes" id="UP001321749">
    <property type="component" value="Unassembled WGS sequence"/>
</dbReference>
<organism evidence="3 4">
    <name type="scientific">Cladorrhinum samala</name>
    <dbReference type="NCBI Taxonomy" id="585594"/>
    <lineage>
        <taxon>Eukaryota</taxon>
        <taxon>Fungi</taxon>
        <taxon>Dikarya</taxon>
        <taxon>Ascomycota</taxon>
        <taxon>Pezizomycotina</taxon>
        <taxon>Sordariomycetes</taxon>
        <taxon>Sordariomycetidae</taxon>
        <taxon>Sordariales</taxon>
        <taxon>Podosporaceae</taxon>
        <taxon>Cladorrhinum</taxon>
    </lineage>
</organism>
<dbReference type="Pfam" id="PF13649">
    <property type="entry name" value="Methyltransf_25"/>
    <property type="match status" value="1"/>
</dbReference>
<comment type="caution">
    <text evidence="3">The sequence shown here is derived from an EMBL/GenBank/DDBJ whole genome shotgun (WGS) entry which is preliminary data.</text>
</comment>
<gene>
    <name evidence="3" type="ORF">QBC42DRAFT_313662</name>
</gene>
<dbReference type="PANTHER" id="PTHR43591">
    <property type="entry name" value="METHYLTRANSFERASE"/>
    <property type="match status" value="1"/>
</dbReference>
<evidence type="ECO:0000313" key="3">
    <source>
        <dbReference type="EMBL" id="KAK4465377.1"/>
    </source>
</evidence>
<comment type="similarity">
    <text evidence="1">Belongs to the methyltransferase superfamily. LaeA methyltransferase family.</text>
</comment>